<organism evidence="1 2">
    <name type="scientific">Gymnopilus junonius</name>
    <name type="common">Spectacular rustgill mushroom</name>
    <name type="synonym">Gymnopilus spectabilis subsp. junonius</name>
    <dbReference type="NCBI Taxonomy" id="109634"/>
    <lineage>
        <taxon>Eukaryota</taxon>
        <taxon>Fungi</taxon>
        <taxon>Dikarya</taxon>
        <taxon>Basidiomycota</taxon>
        <taxon>Agaricomycotina</taxon>
        <taxon>Agaricomycetes</taxon>
        <taxon>Agaricomycetidae</taxon>
        <taxon>Agaricales</taxon>
        <taxon>Agaricineae</taxon>
        <taxon>Hymenogastraceae</taxon>
        <taxon>Gymnopilus</taxon>
    </lineage>
</organism>
<reference evidence="1" key="1">
    <citation type="submission" date="2020-11" db="EMBL/GenBank/DDBJ databases">
        <authorList>
            <consortium name="DOE Joint Genome Institute"/>
            <person name="Ahrendt S."/>
            <person name="Riley R."/>
            <person name="Andreopoulos W."/>
            <person name="LaButti K."/>
            <person name="Pangilinan J."/>
            <person name="Ruiz-duenas F.J."/>
            <person name="Barrasa J.M."/>
            <person name="Sanchez-Garcia M."/>
            <person name="Camarero S."/>
            <person name="Miyauchi S."/>
            <person name="Serrano A."/>
            <person name="Linde D."/>
            <person name="Babiker R."/>
            <person name="Drula E."/>
            <person name="Ayuso-Fernandez I."/>
            <person name="Pacheco R."/>
            <person name="Padilla G."/>
            <person name="Ferreira P."/>
            <person name="Barriuso J."/>
            <person name="Kellner H."/>
            <person name="Castanera R."/>
            <person name="Alfaro M."/>
            <person name="Ramirez L."/>
            <person name="Pisabarro A.G."/>
            <person name="Kuo A."/>
            <person name="Tritt A."/>
            <person name="Lipzen A."/>
            <person name="He G."/>
            <person name="Yan M."/>
            <person name="Ng V."/>
            <person name="Cullen D."/>
            <person name="Martin F."/>
            <person name="Rosso M.-N."/>
            <person name="Henrissat B."/>
            <person name="Hibbett D."/>
            <person name="Martinez A.T."/>
            <person name="Grigoriev I.V."/>
        </authorList>
    </citation>
    <scope>NUCLEOTIDE SEQUENCE</scope>
    <source>
        <strain evidence="1">AH 44721</strain>
    </source>
</reference>
<dbReference type="EMBL" id="JADNYJ010000025">
    <property type="protein sequence ID" value="KAF8904791.1"/>
    <property type="molecule type" value="Genomic_DNA"/>
</dbReference>
<dbReference type="Proteomes" id="UP000724874">
    <property type="component" value="Unassembled WGS sequence"/>
</dbReference>
<protein>
    <submittedName>
        <fullName evidence="1">Uncharacterized protein</fullName>
    </submittedName>
</protein>
<sequence>MGIFYSMGTCGFPISPTTNDLLQAFQQFPSMLIPSLHSVRLQDIDPIGHSRRHSLVPIDRFTELLAGPHLQSLHCFFMSEIAFNLTNFIHWAALTELSLVHCSTDAKTAYNILHRSPNLVKCSIEVSMSTYKKSLPPLQLLQLEDSELYERHFIYEFQNFAASCMKDCTP</sequence>
<evidence type="ECO:0000313" key="2">
    <source>
        <dbReference type="Proteomes" id="UP000724874"/>
    </source>
</evidence>
<comment type="caution">
    <text evidence="1">The sequence shown here is derived from an EMBL/GenBank/DDBJ whole genome shotgun (WGS) entry which is preliminary data.</text>
</comment>
<evidence type="ECO:0000313" key="1">
    <source>
        <dbReference type="EMBL" id="KAF8904791.1"/>
    </source>
</evidence>
<accession>A0A9P5NUU6</accession>
<keyword evidence="2" id="KW-1185">Reference proteome</keyword>
<dbReference type="AlphaFoldDB" id="A0A9P5NUU6"/>
<gene>
    <name evidence="1" type="ORF">CPB84DRAFT_657552</name>
</gene>
<proteinExistence type="predicted"/>
<name>A0A9P5NUU6_GYMJU</name>